<dbReference type="InterPro" id="IPR001164">
    <property type="entry name" value="ArfGAP_dom"/>
</dbReference>
<dbReference type="Pfam" id="PF01412">
    <property type="entry name" value="ArfGap"/>
    <property type="match status" value="1"/>
</dbReference>
<dbReference type="Proteomes" id="UP001439008">
    <property type="component" value="Unassembled WGS sequence"/>
</dbReference>
<feature type="domain" description="Arf-GAP" evidence="3">
    <location>
        <begin position="8"/>
        <end position="131"/>
    </location>
</feature>
<evidence type="ECO:0000256" key="2">
    <source>
        <dbReference type="SAM" id="MobiDB-lite"/>
    </source>
</evidence>
<evidence type="ECO:0000259" key="3">
    <source>
        <dbReference type="PROSITE" id="PS50115"/>
    </source>
</evidence>
<feature type="region of interest" description="Disordered" evidence="2">
    <location>
        <begin position="182"/>
        <end position="204"/>
    </location>
</feature>
<dbReference type="InterPro" id="IPR037278">
    <property type="entry name" value="ARFGAP/RecO"/>
</dbReference>
<feature type="region of interest" description="Disordered" evidence="2">
    <location>
        <begin position="129"/>
        <end position="148"/>
    </location>
</feature>
<dbReference type="InterPro" id="IPR038508">
    <property type="entry name" value="ArfGAP_dom_sf"/>
</dbReference>
<dbReference type="SMART" id="SM00105">
    <property type="entry name" value="ArfGap"/>
    <property type="match status" value="1"/>
</dbReference>
<name>A0ABV2AGE8_9EUKA</name>
<comment type="caution">
    <text evidence="4">The sequence shown here is derived from an EMBL/GenBank/DDBJ whole genome shotgun (WGS) entry which is preliminary data.</text>
</comment>
<keyword evidence="5" id="KW-1185">Reference proteome</keyword>
<proteinExistence type="predicted"/>
<evidence type="ECO:0000313" key="4">
    <source>
        <dbReference type="EMBL" id="MES1918722.1"/>
    </source>
</evidence>
<sequence>MDRSKQTHLQLKRLLTLEKNRFCADCRAISPRWASVNIGVFICIKCSAVHRNMGVHISKVRSVDLDKWRQEWVQTMAKRGNKQVNQSFEIPSAFHINPSTMSECREDFIRKKYEHQIWNRPIETKTEKNENFVENGFGQNRENGGKQSEETILQKNQKIDFDKDSQKTDRLDFGFDTFRSEDSAVSKNNQNDRSERSSEKDVFDASGNDKKLIMSLYSNY</sequence>
<organism evidence="4 5">
    <name type="scientific">Bonamia ostreae</name>
    <dbReference type="NCBI Taxonomy" id="126728"/>
    <lineage>
        <taxon>Eukaryota</taxon>
        <taxon>Sar</taxon>
        <taxon>Rhizaria</taxon>
        <taxon>Endomyxa</taxon>
        <taxon>Ascetosporea</taxon>
        <taxon>Haplosporida</taxon>
        <taxon>Bonamia</taxon>
    </lineage>
</organism>
<keyword evidence="1" id="KW-0862">Zinc</keyword>
<accession>A0ABV2AGE8</accession>
<evidence type="ECO:0000313" key="5">
    <source>
        <dbReference type="Proteomes" id="UP001439008"/>
    </source>
</evidence>
<protein>
    <recommendedName>
        <fullName evidence="3">Arf-GAP domain-containing protein</fullName>
    </recommendedName>
</protein>
<dbReference type="SUPFAM" id="SSF57863">
    <property type="entry name" value="ArfGap/RecO-like zinc finger"/>
    <property type="match status" value="1"/>
</dbReference>
<dbReference type="EMBL" id="JBDODL010000113">
    <property type="protein sequence ID" value="MES1918722.1"/>
    <property type="molecule type" value="Genomic_DNA"/>
</dbReference>
<gene>
    <name evidence="4" type="ORF">MHBO_000642</name>
</gene>
<dbReference type="PRINTS" id="PR00405">
    <property type="entry name" value="REVINTRACTNG"/>
</dbReference>
<keyword evidence="1" id="KW-0479">Metal-binding</keyword>
<reference evidence="4 5" key="1">
    <citation type="journal article" date="2024" name="BMC Biol.">
        <title>Comparative genomics of Ascetosporea gives new insight into the evolutionary basis for animal parasitism in Rhizaria.</title>
        <authorList>
            <person name="Hiltunen Thoren M."/>
            <person name="Onut-Brannstrom I."/>
            <person name="Alfjorden A."/>
            <person name="Peckova H."/>
            <person name="Swords F."/>
            <person name="Hooper C."/>
            <person name="Holzer A.S."/>
            <person name="Bass D."/>
            <person name="Burki F."/>
        </authorList>
    </citation>
    <scope>NUCLEOTIDE SEQUENCE [LARGE SCALE GENOMIC DNA]</scope>
    <source>
        <strain evidence="4">20-A016</strain>
    </source>
</reference>
<dbReference type="PANTHER" id="PTHR45705">
    <property type="entry name" value="FI20236P1"/>
    <property type="match status" value="1"/>
</dbReference>
<dbReference type="PANTHER" id="PTHR45705:SF1">
    <property type="entry name" value="FI20236P1"/>
    <property type="match status" value="1"/>
</dbReference>
<dbReference type="Gene3D" id="1.10.220.150">
    <property type="entry name" value="Arf GTPase activating protein"/>
    <property type="match status" value="1"/>
</dbReference>
<evidence type="ECO:0000256" key="1">
    <source>
        <dbReference type="PROSITE-ProRule" id="PRU00288"/>
    </source>
</evidence>
<dbReference type="PROSITE" id="PS50115">
    <property type="entry name" value="ARFGAP"/>
    <property type="match status" value="1"/>
</dbReference>
<keyword evidence="1" id="KW-0863">Zinc-finger</keyword>
<dbReference type="CDD" id="cd08204">
    <property type="entry name" value="ArfGap"/>
    <property type="match status" value="1"/>
</dbReference>
<dbReference type="InterPro" id="IPR051718">
    <property type="entry name" value="ARF_GTPase-activating"/>
</dbReference>